<evidence type="ECO:0000256" key="1">
    <source>
        <dbReference type="SAM" id="Phobius"/>
    </source>
</evidence>
<dbReference type="Proteomes" id="UP000277580">
    <property type="component" value="Unassembled WGS sequence"/>
</dbReference>
<feature type="transmembrane region" description="Helical" evidence="1">
    <location>
        <begin position="12"/>
        <end position="33"/>
    </location>
</feature>
<gene>
    <name evidence="2" type="ORF">P167DRAFT_240978</name>
</gene>
<dbReference type="EMBL" id="ML119140">
    <property type="protein sequence ID" value="RPB10803.1"/>
    <property type="molecule type" value="Genomic_DNA"/>
</dbReference>
<evidence type="ECO:0000313" key="3">
    <source>
        <dbReference type="Proteomes" id="UP000277580"/>
    </source>
</evidence>
<organism evidence="2 3">
    <name type="scientific">Morchella conica CCBAS932</name>
    <dbReference type="NCBI Taxonomy" id="1392247"/>
    <lineage>
        <taxon>Eukaryota</taxon>
        <taxon>Fungi</taxon>
        <taxon>Dikarya</taxon>
        <taxon>Ascomycota</taxon>
        <taxon>Pezizomycotina</taxon>
        <taxon>Pezizomycetes</taxon>
        <taxon>Pezizales</taxon>
        <taxon>Morchellaceae</taxon>
        <taxon>Morchella</taxon>
    </lineage>
</organism>
<evidence type="ECO:0000313" key="2">
    <source>
        <dbReference type="EMBL" id="RPB10803.1"/>
    </source>
</evidence>
<keyword evidence="1" id="KW-0812">Transmembrane</keyword>
<dbReference type="AlphaFoldDB" id="A0A3N4KJR0"/>
<protein>
    <submittedName>
        <fullName evidence="2">Uncharacterized protein</fullName>
    </submittedName>
</protein>
<accession>A0A3N4KJR0</accession>
<proteinExistence type="predicted"/>
<sequence>MIKLSSELFPFSPYTCVVVVCGACAWCALRYCLRTALLLYSSFQLPSRYPYLPRVAGISTTPVEREDLIYSRIAPSCATIGEHICPPAPARSRYATINMILSISYTPTPQRVKDPTLTVVMMCSHEVSLDAVTR</sequence>
<dbReference type="InParanoid" id="A0A3N4KJR0"/>
<keyword evidence="3" id="KW-1185">Reference proteome</keyword>
<keyword evidence="1" id="KW-1133">Transmembrane helix</keyword>
<name>A0A3N4KJR0_9PEZI</name>
<reference evidence="2 3" key="1">
    <citation type="journal article" date="2018" name="Nat. Ecol. Evol.">
        <title>Pezizomycetes genomes reveal the molecular basis of ectomycorrhizal truffle lifestyle.</title>
        <authorList>
            <person name="Murat C."/>
            <person name="Payen T."/>
            <person name="Noel B."/>
            <person name="Kuo A."/>
            <person name="Morin E."/>
            <person name="Chen J."/>
            <person name="Kohler A."/>
            <person name="Krizsan K."/>
            <person name="Balestrini R."/>
            <person name="Da Silva C."/>
            <person name="Montanini B."/>
            <person name="Hainaut M."/>
            <person name="Levati E."/>
            <person name="Barry K.W."/>
            <person name="Belfiori B."/>
            <person name="Cichocki N."/>
            <person name="Clum A."/>
            <person name="Dockter R.B."/>
            <person name="Fauchery L."/>
            <person name="Guy J."/>
            <person name="Iotti M."/>
            <person name="Le Tacon F."/>
            <person name="Lindquist E.A."/>
            <person name="Lipzen A."/>
            <person name="Malagnac F."/>
            <person name="Mello A."/>
            <person name="Molinier V."/>
            <person name="Miyauchi S."/>
            <person name="Poulain J."/>
            <person name="Riccioni C."/>
            <person name="Rubini A."/>
            <person name="Sitrit Y."/>
            <person name="Splivallo R."/>
            <person name="Traeger S."/>
            <person name="Wang M."/>
            <person name="Zifcakova L."/>
            <person name="Wipf D."/>
            <person name="Zambonelli A."/>
            <person name="Paolocci F."/>
            <person name="Nowrousian M."/>
            <person name="Ottonello S."/>
            <person name="Baldrian P."/>
            <person name="Spatafora J.W."/>
            <person name="Henrissat B."/>
            <person name="Nagy L.G."/>
            <person name="Aury J.M."/>
            <person name="Wincker P."/>
            <person name="Grigoriev I.V."/>
            <person name="Bonfante P."/>
            <person name="Martin F.M."/>
        </authorList>
    </citation>
    <scope>NUCLEOTIDE SEQUENCE [LARGE SCALE GENOMIC DNA]</scope>
    <source>
        <strain evidence="2 3">CCBAS932</strain>
    </source>
</reference>
<keyword evidence="1" id="KW-0472">Membrane</keyword>